<name>N1RF90_FUSC4</name>
<dbReference type="AlphaFoldDB" id="N1RF90"/>
<gene>
    <name evidence="1" type="ORF">FOC4_g10011241</name>
</gene>
<reference evidence="2" key="1">
    <citation type="submission" date="2012-09" db="EMBL/GenBank/DDBJ databases">
        <title>Genome sequencing and comparative transcriptomics of race 1 and race 4 of banana pathogen: Fusarium oxysporum f. sp. cubense.</title>
        <authorList>
            <person name="Fang X."/>
            <person name="Huang J."/>
        </authorList>
    </citation>
    <scope>NUCLEOTIDE SEQUENCE [LARGE SCALE GENOMIC DNA]</scope>
    <source>
        <strain evidence="2">race 4</strain>
    </source>
</reference>
<dbReference type="EMBL" id="KB726990">
    <property type="protein sequence ID" value="EMT65263.1"/>
    <property type="molecule type" value="Genomic_DNA"/>
</dbReference>
<organism evidence="1 2">
    <name type="scientific">Fusarium oxysporum f. sp. cubense (strain race 4)</name>
    <name type="common">Panama disease fungus</name>
    <dbReference type="NCBI Taxonomy" id="2502994"/>
    <lineage>
        <taxon>Eukaryota</taxon>
        <taxon>Fungi</taxon>
        <taxon>Dikarya</taxon>
        <taxon>Ascomycota</taxon>
        <taxon>Pezizomycotina</taxon>
        <taxon>Sordariomycetes</taxon>
        <taxon>Hypocreomycetidae</taxon>
        <taxon>Hypocreales</taxon>
        <taxon>Nectriaceae</taxon>
        <taxon>Fusarium</taxon>
        <taxon>Fusarium oxysporum species complex</taxon>
    </lineage>
</organism>
<keyword evidence="2" id="KW-1185">Reference proteome</keyword>
<evidence type="ECO:0000313" key="1">
    <source>
        <dbReference type="EMBL" id="EMT65263.1"/>
    </source>
</evidence>
<sequence>MSISGIATWCVPKRRGTIDSKTRDCVTLCKRLEHYVCSALWFPVRRFSWLSAFSSSGKQYVVASESILAHDGVISQSLRINGMDKRQFRPAPSPSITRLPSMEVFNADGAGHSEQRTLHIHFSGIFLADDLHKMCTIMPPETGLGND</sequence>
<proteinExistence type="predicted"/>
<accession>N1RF90</accession>
<dbReference type="Proteomes" id="UP000016929">
    <property type="component" value="Unassembled WGS sequence"/>
</dbReference>
<protein>
    <submittedName>
        <fullName evidence="1">Uncharacterized protein</fullName>
    </submittedName>
</protein>
<dbReference type="HOGENOM" id="CLU_148149_0_0_1"/>
<reference evidence="2" key="2">
    <citation type="journal article" date="2014" name="PLoS ONE">
        <title>Genome and Transcriptome Analysis of the Fungal Pathogen Fusarium oxysporum f. sp. cubense Causing Banana Vascular Wilt Disease.</title>
        <authorList>
            <person name="Guo L."/>
            <person name="Han L."/>
            <person name="Yang L."/>
            <person name="Zeng H."/>
            <person name="Fan D."/>
            <person name="Zhu Y."/>
            <person name="Feng Y."/>
            <person name="Wang G."/>
            <person name="Peng C."/>
            <person name="Jiang X."/>
            <person name="Zhou D."/>
            <person name="Ni P."/>
            <person name="Liang C."/>
            <person name="Liu L."/>
            <person name="Wang J."/>
            <person name="Mao C."/>
            <person name="Fang X."/>
            <person name="Peng M."/>
            <person name="Huang J."/>
        </authorList>
    </citation>
    <scope>NUCLEOTIDE SEQUENCE [LARGE SCALE GENOMIC DNA]</scope>
    <source>
        <strain evidence="2">race 4</strain>
    </source>
</reference>
<evidence type="ECO:0000313" key="2">
    <source>
        <dbReference type="Proteomes" id="UP000016929"/>
    </source>
</evidence>
<dbReference type="OrthoDB" id="10291749at2759"/>